<sequence length="323" mass="38051">MNNLLFDERPLVILPSLAVALGDLDEAAILQQIHYWTQKNMNVVDGYSWVYNSMDEWQKQFPWLSKRSLDRKFKKLKDKNLLIIGNYNKKKFDKTNWYRINYEELTKLSNVMPEVSTNANANTEAKTEAEVQAKAESKTKASQVETSAKTKTETKAKAEPNANTKDKYNFDYAKFIDWFNEVTGKKFRDTEDKRKLIRARLSEGFSEDDFYLITRFKADEWKDNDKMKRYLKPDTLFIPKHFDNYLQDAKDWEEKQAKKQARKKVKPKPKKNDEPDISEDDRSILAYVEENPDVLKTDEVIRKEVERIERARAKSRSSTIKSA</sequence>
<proteinExistence type="predicted"/>
<feature type="compositionally biased region" description="Basic residues" evidence="1">
    <location>
        <begin position="258"/>
        <end position="269"/>
    </location>
</feature>
<reference evidence="3" key="1">
    <citation type="submission" date="2023-04" db="EMBL/GenBank/DDBJ databases">
        <title>Four porcine-derived lactic acid bacteria strains analyses and their evaluation as potential probiotics based on genomics.</title>
        <authorList>
            <person name="Niu D."/>
        </authorList>
    </citation>
    <scope>NUCLEOTIDE SEQUENCE</scope>
    <source>
        <strain evidence="3">ZSA5</strain>
        <plasmid evidence="3">unnamed2</plasmid>
    </source>
</reference>
<dbReference type="InterPro" id="IPR011741">
    <property type="entry name" value="Phg_2220_C"/>
</dbReference>
<organism evidence="3 4">
    <name type="scientific">Ligilactobacillus salivarius</name>
    <dbReference type="NCBI Taxonomy" id="1624"/>
    <lineage>
        <taxon>Bacteria</taxon>
        <taxon>Bacillati</taxon>
        <taxon>Bacillota</taxon>
        <taxon>Bacilli</taxon>
        <taxon>Lactobacillales</taxon>
        <taxon>Lactobacillaceae</taxon>
        <taxon>Ligilactobacillus</taxon>
    </lineage>
</organism>
<evidence type="ECO:0000313" key="3">
    <source>
        <dbReference type="EMBL" id="WII29801.1"/>
    </source>
</evidence>
<gene>
    <name evidence="3" type="ORF">QFE45_11090</name>
</gene>
<dbReference type="RefSeq" id="WP_284650766.1">
    <property type="nucleotide sequence ID" value="NZ_CP123973.1"/>
</dbReference>
<evidence type="ECO:0000259" key="2">
    <source>
        <dbReference type="Pfam" id="PF09524"/>
    </source>
</evidence>
<geneLocation type="plasmid" evidence="3 4">
    <name>unnamed2</name>
</geneLocation>
<feature type="compositionally biased region" description="Basic and acidic residues" evidence="1">
    <location>
        <begin position="125"/>
        <end position="139"/>
    </location>
</feature>
<feature type="compositionally biased region" description="Basic and acidic residues" evidence="1">
    <location>
        <begin position="148"/>
        <end position="160"/>
    </location>
</feature>
<evidence type="ECO:0000256" key="1">
    <source>
        <dbReference type="SAM" id="MobiDB-lite"/>
    </source>
</evidence>
<feature type="region of interest" description="Disordered" evidence="1">
    <location>
        <begin position="120"/>
        <end position="160"/>
    </location>
</feature>
<evidence type="ECO:0000313" key="4">
    <source>
        <dbReference type="Proteomes" id="UP001231316"/>
    </source>
</evidence>
<keyword evidence="3" id="KW-0614">Plasmid</keyword>
<name>A0AAX3X835_9LACO</name>
<feature type="domain" description="Phage conserved hypothetical protein C-terminal" evidence="2">
    <location>
        <begin position="176"/>
        <end position="247"/>
    </location>
</feature>
<accession>A0AAX3X835</accession>
<dbReference type="Proteomes" id="UP001231316">
    <property type="component" value="Plasmid unnamed2"/>
</dbReference>
<protein>
    <submittedName>
        <fullName evidence="3">Conserved phage C-terminal domain-containing protein</fullName>
    </submittedName>
</protein>
<dbReference type="EMBL" id="CP123973">
    <property type="protein sequence ID" value="WII29801.1"/>
    <property type="molecule type" value="Genomic_DNA"/>
</dbReference>
<dbReference type="AlphaFoldDB" id="A0AAX3X835"/>
<feature type="region of interest" description="Disordered" evidence="1">
    <location>
        <begin position="256"/>
        <end position="284"/>
    </location>
</feature>
<dbReference type="NCBIfam" id="TIGR02220">
    <property type="entry name" value="phg_TIGR02220"/>
    <property type="match status" value="1"/>
</dbReference>
<dbReference type="Pfam" id="PF09524">
    <property type="entry name" value="Phg_2220_C"/>
    <property type="match status" value="1"/>
</dbReference>